<organism evidence="1 2">
    <name type="scientific">Bordetella genomosp. 11</name>
    <dbReference type="NCBI Taxonomy" id="1416808"/>
    <lineage>
        <taxon>Bacteria</taxon>
        <taxon>Pseudomonadati</taxon>
        <taxon>Pseudomonadota</taxon>
        <taxon>Betaproteobacteria</taxon>
        <taxon>Burkholderiales</taxon>
        <taxon>Alcaligenaceae</taxon>
        <taxon>Bordetella</taxon>
    </lineage>
</organism>
<gene>
    <name evidence="1" type="ORF">CAL28_23235</name>
</gene>
<comment type="caution">
    <text evidence="1">The sequence shown here is derived from an EMBL/GenBank/DDBJ whole genome shotgun (WGS) entry which is preliminary data.</text>
</comment>
<dbReference type="OrthoDB" id="8656732at2"/>
<dbReference type="AlphaFoldDB" id="A0A261UJP7"/>
<proteinExistence type="predicted"/>
<reference evidence="2" key="1">
    <citation type="submission" date="2017-05" db="EMBL/GenBank/DDBJ databases">
        <title>Complete and WGS of Bordetella genogroups.</title>
        <authorList>
            <person name="Spilker T."/>
            <person name="Lipuma J."/>
        </authorList>
    </citation>
    <scope>NUCLEOTIDE SEQUENCE [LARGE SCALE GENOMIC DNA]</scope>
    <source>
        <strain evidence="2">AU8856</strain>
    </source>
</reference>
<sequence length="104" mass="11393">MKENDDDPDIERWLNEGGMQLSAASAVFDPALLHNSEGRVIVCLGVGLLSAWDEIPSHIRKLALQMAMTSSNYDVALLKQRTARFLRGRSGTQNVPDDGVTGPR</sequence>
<accession>A0A261UJP7</accession>
<protein>
    <submittedName>
        <fullName evidence="1">Uncharacterized protein</fullName>
    </submittedName>
</protein>
<dbReference type="Proteomes" id="UP000215767">
    <property type="component" value="Unassembled WGS sequence"/>
</dbReference>
<evidence type="ECO:0000313" key="2">
    <source>
        <dbReference type="Proteomes" id="UP000215767"/>
    </source>
</evidence>
<keyword evidence="2" id="KW-1185">Reference proteome</keyword>
<name>A0A261UJP7_9BORD</name>
<dbReference type="RefSeq" id="WP_094843523.1">
    <property type="nucleotide sequence ID" value="NZ_NEVS01000004.1"/>
</dbReference>
<evidence type="ECO:0000313" key="1">
    <source>
        <dbReference type="EMBL" id="OZI62139.1"/>
    </source>
</evidence>
<dbReference type="EMBL" id="NEVS01000004">
    <property type="protein sequence ID" value="OZI62139.1"/>
    <property type="molecule type" value="Genomic_DNA"/>
</dbReference>